<dbReference type="GO" id="GO:0004866">
    <property type="term" value="F:endopeptidase inhibitor activity"/>
    <property type="evidence" value="ECO:0007669"/>
    <property type="project" value="InterPro"/>
</dbReference>
<evidence type="ECO:0000313" key="1">
    <source>
        <dbReference type="EMBL" id="TPP11419.1"/>
    </source>
</evidence>
<reference evidence="1 2" key="1">
    <citation type="submission" date="2019-06" db="EMBL/GenBank/DDBJ databases">
        <title>Rhizobium sp. CL12 isolated from roots of soybean.</title>
        <authorList>
            <person name="Wang C."/>
        </authorList>
    </citation>
    <scope>NUCLEOTIDE SEQUENCE [LARGE SCALE GENOMIC DNA]</scope>
    <source>
        <strain evidence="1 2">CL12</strain>
    </source>
</reference>
<evidence type="ECO:0000313" key="2">
    <source>
        <dbReference type="Proteomes" id="UP000316429"/>
    </source>
</evidence>
<dbReference type="SUPFAM" id="SSF50882">
    <property type="entry name" value="beta-Barrel protease inhibitors"/>
    <property type="match status" value="1"/>
</dbReference>
<dbReference type="AlphaFoldDB" id="A0A504UA87"/>
<accession>A0A504UA87</accession>
<gene>
    <name evidence="1" type="ORF">FJQ55_11600</name>
</gene>
<evidence type="ECO:0008006" key="3">
    <source>
        <dbReference type="Google" id="ProtNLM"/>
    </source>
</evidence>
<proteinExistence type="predicted"/>
<name>A0A504UA87_9HYPH</name>
<comment type="caution">
    <text evidence="1">The sequence shown here is derived from an EMBL/GenBank/DDBJ whole genome shotgun (WGS) entry which is preliminary data.</text>
</comment>
<keyword evidence="2" id="KW-1185">Reference proteome</keyword>
<dbReference type="EMBL" id="VFYP01000001">
    <property type="protein sequence ID" value="TPP11419.1"/>
    <property type="molecule type" value="Genomic_DNA"/>
</dbReference>
<organism evidence="1 2">
    <name type="scientific">Rhizobium glycinendophyticum</name>
    <dbReference type="NCBI Taxonomy" id="2589807"/>
    <lineage>
        <taxon>Bacteria</taxon>
        <taxon>Pseudomonadati</taxon>
        <taxon>Pseudomonadota</taxon>
        <taxon>Alphaproteobacteria</taxon>
        <taxon>Hyphomicrobiales</taxon>
        <taxon>Rhizobiaceae</taxon>
        <taxon>Rhizobium/Agrobacterium group</taxon>
        <taxon>Rhizobium</taxon>
    </lineage>
</organism>
<protein>
    <recommendedName>
        <fullName evidence="3">Alkaline proteinase inhibitor/ Outer membrane lipoprotein Omp19 domain-containing protein</fullName>
    </recommendedName>
</protein>
<dbReference type="InterPro" id="IPR016085">
    <property type="entry name" value="Protease_inh_B-barrel_dom"/>
</dbReference>
<sequence>MPQSSASGGANQAVWPPFPRLNDEDETVVVCHACPRTSRDTGRFWTSRIHFASPMKKTCIETQGDKEMRTPTMAAILVTWLTLFYSVAPATAQAPQDFVGDWTVEGGPLGACSINLSGQAMGGQLKATTYTCVGPMSFAWAWAPTGNGLNILGTNNFLIATLRPNRGVLVGQLNDGSLVTLKPASGQRIAAPRIAQPPVAAPGQRDGCRRRYDNDRCAEATDIVPPFTGNGPVRVQALNQLNIRAKEDMKSPIIGKFEVGQCFLVESCRQTPQWGLRCRVPVGDSGKKGYVIKYFSDQTGDYIVFRNQCR</sequence>
<dbReference type="Proteomes" id="UP000316429">
    <property type="component" value="Unassembled WGS sequence"/>
</dbReference>